<evidence type="ECO:0000313" key="6">
    <source>
        <dbReference type="Proteomes" id="UP000199165"/>
    </source>
</evidence>
<sequence length="169" mass="18563">MTHRARQLATGGARLLFAGMHPNLRWREGVLHIDRMISGHSVAASGRGLLLLPSVFAHKPAPPVTPDEPPWLVYPSRGVATLWSTEPPADTAVLTPLLGAPRARLLALLDEPTPTVELARRLRITASAVSQHLRVLYDSGLLIRIRDGRHVLYRRSSIGDRLLEGSRSD</sequence>
<dbReference type="AlphaFoldDB" id="A0A1I7C4R7"/>
<dbReference type="PANTHER" id="PTHR43132">
    <property type="entry name" value="ARSENICAL RESISTANCE OPERON REPRESSOR ARSR-RELATED"/>
    <property type="match status" value="1"/>
</dbReference>
<proteinExistence type="predicted"/>
<gene>
    <name evidence="5" type="ORF">SAMN04487904_11497</name>
</gene>
<dbReference type="PANTHER" id="PTHR43132:SF6">
    <property type="entry name" value="HTH-TYPE TRANSCRIPTIONAL REPRESSOR CZRA"/>
    <property type="match status" value="1"/>
</dbReference>
<dbReference type="GO" id="GO:0003677">
    <property type="term" value="F:DNA binding"/>
    <property type="evidence" value="ECO:0007669"/>
    <property type="project" value="UniProtKB-KW"/>
</dbReference>
<dbReference type="SMART" id="SM00418">
    <property type="entry name" value="HTH_ARSR"/>
    <property type="match status" value="1"/>
</dbReference>
<evidence type="ECO:0000256" key="2">
    <source>
        <dbReference type="ARBA" id="ARBA00023125"/>
    </source>
</evidence>
<dbReference type="CDD" id="cd00090">
    <property type="entry name" value="HTH_ARSR"/>
    <property type="match status" value="1"/>
</dbReference>
<dbReference type="Gene3D" id="1.10.10.10">
    <property type="entry name" value="Winged helix-like DNA-binding domain superfamily/Winged helix DNA-binding domain"/>
    <property type="match status" value="1"/>
</dbReference>
<dbReference type="STRING" id="995060.SAMN04487904_11497"/>
<protein>
    <submittedName>
        <fullName evidence="5">DNA-binding transcriptional regulator, ArsR family</fullName>
    </submittedName>
</protein>
<name>A0A1I7C4R7_9ACTN</name>
<keyword evidence="3" id="KW-0804">Transcription</keyword>
<evidence type="ECO:0000256" key="3">
    <source>
        <dbReference type="ARBA" id="ARBA00023163"/>
    </source>
</evidence>
<dbReference type="GO" id="GO:0003700">
    <property type="term" value="F:DNA-binding transcription factor activity"/>
    <property type="evidence" value="ECO:0007669"/>
    <property type="project" value="InterPro"/>
</dbReference>
<dbReference type="InterPro" id="IPR011991">
    <property type="entry name" value="ArsR-like_HTH"/>
</dbReference>
<keyword evidence="2 5" id="KW-0238">DNA-binding</keyword>
<dbReference type="InterPro" id="IPR001845">
    <property type="entry name" value="HTH_ArsR_DNA-bd_dom"/>
</dbReference>
<dbReference type="InterPro" id="IPR036388">
    <property type="entry name" value="WH-like_DNA-bd_sf"/>
</dbReference>
<keyword evidence="6" id="KW-1185">Reference proteome</keyword>
<feature type="domain" description="HTH arsR-type" evidence="4">
    <location>
        <begin position="82"/>
        <end position="169"/>
    </location>
</feature>
<evidence type="ECO:0000256" key="1">
    <source>
        <dbReference type="ARBA" id="ARBA00023015"/>
    </source>
</evidence>
<dbReference type="SUPFAM" id="SSF46785">
    <property type="entry name" value="Winged helix' DNA-binding domain"/>
    <property type="match status" value="1"/>
</dbReference>
<reference evidence="6" key="1">
    <citation type="submission" date="2016-10" db="EMBL/GenBank/DDBJ databases">
        <authorList>
            <person name="Varghese N."/>
            <person name="Submissions S."/>
        </authorList>
    </citation>
    <scope>NUCLEOTIDE SEQUENCE [LARGE SCALE GENOMIC DNA]</scope>
    <source>
        <strain evidence="6">DSM 45501</strain>
    </source>
</reference>
<keyword evidence="1" id="KW-0805">Transcription regulation</keyword>
<organism evidence="5 6">
    <name type="scientific">Actinopolyspora righensis</name>
    <dbReference type="NCBI Taxonomy" id="995060"/>
    <lineage>
        <taxon>Bacteria</taxon>
        <taxon>Bacillati</taxon>
        <taxon>Actinomycetota</taxon>
        <taxon>Actinomycetes</taxon>
        <taxon>Actinopolysporales</taxon>
        <taxon>Actinopolysporaceae</taxon>
        <taxon>Actinopolyspora</taxon>
        <taxon>Actinopolyspora alba group</taxon>
    </lineage>
</organism>
<dbReference type="Proteomes" id="UP000199165">
    <property type="component" value="Unassembled WGS sequence"/>
</dbReference>
<evidence type="ECO:0000313" key="5">
    <source>
        <dbReference type="EMBL" id="SFT94430.1"/>
    </source>
</evidence>
<accession>A0A1I7C4R7</accession>
<dbReference type="InterPro" id="IPR051011">
    <property type="entry name" value="Metal_resp_trans_reg"/>
</dbReference>
<dbReference type="PROSITE" id="PS50987">
    <property type="entry name" value="HTH_ARSR_2"/>
    <property type="match status" value="1"/>
</dbReference>
<evidence type="ECO:0000259" key="4">
    <source>
        <dbReference type="PROSITE" id="PS50987"/>
    </source>
</evidence>
<dbReference type="Pfam" id="PF12840">
    <property type="entry name" value="HTH_20"/>
    <property type="match status" value="1"/>
</dbReference>
<dbReference type="EMBL" id="FPAT01000014">
    <property type="protein sequence ID" value="SFT94430.1"/>
    <property type="molecule type" value="Genomic_DNA"/>
</dbReference>
<dbReference type="InterPro" id="IPR036390">
    <property type="entry name" value="WH_DNA-bd_sf"/>
</dbReference>